<name>A0A6M4AVM9_9SPHN</name>
<evidence type="ECO:0000313" key="3">
    <source>
        <dbReference type="EMBL" id="QJQ32450.1"/>
    </source>
</evidence>
<feature type="transmembrane region" description="Helical" evidence="2">
    <location>
        <begin position="5"/>
        <end position="24"/>
    </location>
</feature>
<keyword evidence="2" id="KW-0812">Transmembrane</keyword>
<reference evidence="3 4" key="1">
    <citation type="submission" date="2020-01" db="EMBL/GenBank/DDBJ databases">
        <title>Sphingomonas sp. strain CSW-10.</title>
        <authorList>
            <person name="Chen W.-M."/>
        </authorList>
    </citation>
    <scope>NUCLEOTIDE SEQUENCE [LARGE SCALE GENOMIC DNA]</scope>
    <source>
        <strain evidence="3 4">CSW-10</strain>
    </source>
</reference>
<dbReference type="Proteomes" id="UP000503018">
    <property type="component" value="Chromosome"/>
</dbReference>
<dbReference type="KEGG" id="slan:GV829_08295"/>
<sequence length="347" mass="37045">MDRRWLWGILGVVALLLLAAIFVVSGRNDLGVLERAEPQSRAVTLDMPVKAPRPIAEAAGPSVAPRAVASKNDGQTLGISVAISFAFSLIAAFAGGWLGRRKLLGELSELRSDMDRLKLAQSAERTKEAAEQANWANSPQHGTMSPQQAVGGFSPVPRSKPTGWGMIPPADNRSDHAGLTGHAAPPPADPPAVPVEMRAPPPVDPHQAANQAVADFQNQFQQFLAGANVSQKAYDSFVSQFGRTRLVHAVEGGQVQLASEAMGTEKLLALQLNGHDRIILLPSFYFISDFSSSFAKSRDVPREIKAAYDIVAGGSGQLRINRLGLVQQQGDILLLAEPRGELAGFID</sequence>
<feature type="region of interest" description="Disordered" evidence="1">
    <location>
        <begin position="121"/>
        <end position="194"/>
    </location>
</feature>
<accession>A0A6M4AVM9</accession>
<keyword evidence="2" id="KW-1133">Transmembrane helix</keyword>
<evidence type="ECO:0000313" key="4">
    <source>
        <dbReference type="Proteomes" id="UP000503018"/>
    </source>
</evidence>
<evidence type="ECO:0000256" key="2">
    <source>
        <dbReference type="SAM" id="Phobius"/>
    </source>
</evidence>
<dbReference type="EMBL" id="CP053015">
    <property type="protein sequence ID" value="QJQ32450.1"/>
    <property type="molecule type" value="Genomic_DNA"/>
</dbReference>
<dbReference type="RefSeq" id="WP_169945718.1">
    <property type="nucleotide sequence ID" value="NZ_CP053015.1"/>
</dbReference>
<proteinExistence type="predicted"/>
<feature type="compositionally biased region" description="Pro residues" evidence="1">
    <location>
        <begin position="184"/>
        <end position="194"/>
    </location>
</feature>
<feature type="transmembrane region" description="Helical" evidence="2">
    <location>
        <begin position="77"/>
        <end position="98"/>
    </location>
</feature>
<organism evidence="3 4">
    <name type="scientific">Sphingomonas lacunae</name>
    <dbReference type="NCBI Taxonomy" id="2698828"/>
    <lineage>
        <taxon>Bacteria</taxon>
        <taxon>Pseudomonadati</taxon>
        <taxon>Pseudomonadota</taxon>
        <taxon>Alphaproteobacteria</taxon>
        <taxon>Sphingomonadales</taxon>
        <taxon>Sphingomonadaceae</taxon>
        <taxon>Sphingomonas</taxon>
    </lineage>
</organism>
<feature type="compositionally biased region" description="Polar residues" evidence="1">
    <location>
        <begin position="134"/>
        <end position="148"/>
    </location>
</feature>
<feature type="compositionally biased region" description="Basic and acidic residues" evidence="1">
    <location>
        <begin position="121"/>
        <end position="130"/>
    </location>
</feature>
<gene>
    <name evidence="3" type="ORF">GV829_08295</name>
</gene>
<keyword evidence="4" id="KW-1185">Reference proteome</keyword>
<keyword evidence="2" id="KW-0472">Membrane</keyword>
<protein>
    <submittedName>
        <fullName evidence="3">Uncharacterized protein</fullName>
    </submittedName>
</protein>
<evidence type="ECO:0000256" key="1">
    <source>
        <dbReference type="SAM" id="MobiDB-lite"/>
    </source>
</evidence>
<dbReference type="AlphaFoldDB" id="A0A6M4AVM9"/>